<dbReference type="GO" id="GO:0003924">
    <property type="term" value="F:GTPase activity"/>
    <property type="evidence" value="ECO:0007669"/>
    <property type="project" value="InterPro"/>
</dbReference>
<dbReference type="EMBL" id="OA882131">
    <property type="protein sequence ID" value="CAD7273093.1"/>
    <property type="molecule type" value="Genomic_DNA"/>
</dbReference>
<dbReference type="FunFam" id="3.40.50.300:FF:000091">
    <property type="entry name" value="Probable GTP-binding protein 1"/>
    <property type="match status" value="1"/>
</dbReference>
<gene>
    <name evidence="3" type="ORF">NMOB1V02_LOCUS997</name>
</gene>
<organism evidence="3">
    <name type="scientific">Notodromas monacha</name>
    <dbReference type="NCBI Taxonomy" id="399045"/>
    <lineage>
        <taxon>Eukaryota</taxon>
        <taxon>Metazoa</taxon>
        <taxon>Ecdysozoa</taxon>
        <taxon>Arthropoda</taxon>
        <taxon>Crustacea</taxon>
        <taxon>Oligostraca</taxon>
        <taxon>Ostracoda</taxon>
        <taxon>Podocopa</taxon>
        <taxon>Podocopida</taxon>
        <taxon>Cypridocopina</taxon>
        <taxon>Cypridoidea</taxon>
        <taxon>Cyprididae</taxon>
        <taxon>Notodromas</taxon>
    </lineage>
</organism>
<proteinExistence type="predicted"/>
<dbReference type="Gene3D" id="3.40.50.300">
    <property type="entry name" value="P-loop containing nucleotide triphosphate hydrolases"/>
    <property type="match status" value="1"/>
</dbReference>
<sequence length="629" mass="69656">MDNLHELFGDSKAPKKSREGKKKWRRRVSKDFSAQQKTRGSSIVVSHEEVVIDFRMDANLIESLPPEPALGNIEYKLKLVNPTRQRFEHLVTQMKWRLREGEGEAIYEIGIEDNGHFLGLSPHELSASLETLRMMAAQLGATVKILRKQVVQEGEDQRHSAEVLVRKIPDDRTSIELRIAVLGNADVGKSTLLGVLTQGELDNGRGRARLIMFRHLHEVQTGRTSSISHEIMGFDAEGNVMTYQQCGTAEDIVQSSAKLITFIDLAGHYKYLHTTINGLTGYCPHYIMLVISANTGIAGTTLDHLNLALALDVPFFIVVTKIDVTPSHVVEKTVAELQTFLRSETKRDPLMVCESADLSKARGVQSILCARIVPIFLLSSVTGKGLELLREFLHALPPYLSAVEREELEQLPVQFQIDETWNIPEVGAVVGGLLTRGVITENIRLQLGPVEGRKFIPVLVKTIHRNKTHCSIVRASQSASLSLFPVDNSSANSIPPLRKGMVLLDPGQEARVTKHFLAKLTLTAQDDDSPIVLKKGGHAVLNIGNVRQGAVVCGIFGAYDGIRKMRIPQYPGGALEPVSVMFEFLRGPEYLECGARVLFRHGNTKGQGYVSHVYYLESSAGSWEGRDDE</sequence>
<dbReference type="PANTHER" id="PTHR43721">
    <property type="entry name" value="ELONGATION FACTOR TU-RELATED"/>
    <property type="match status" value="1"/>
</dbReference>
<dbReference type="PANTHER" id="PTHR43721:SF3">
    <property type="entry name" value="GTP-BINDING PROTEIN 2"/>
    <property type="match status" value="1"/>
</dbReference>
<dbReference type="CDD" id="cd03694">
    <property type="entry name" value="GTPBP_II"/>
    <property type="match status" value="1"/>
</dbReference>
<reference evidence="3" key="1">
    <citation type="submission" date="2020-11" db="EMBL/GenBank/DDBJ databases">
        <authorList>
            <person name="Tran Van P."/>
        </authorList>
    </citation>
    <scope>NUCLEOTIDE SEQUENCE</scope>
</reference>
<feature type="domain" description="Tr-type G" evidence="2">
    <location>
        <begin position="174"/>
        <end position="403"/>
    </location>
</feature>
<protein>
    <recommendedName>
        <fullName evidence="2">Tr-type G domain-containing protein</fullName>
    </recommendedName>
</protein>
<accession>A0A7R9G8J4</accession>
<feature type="compositionally biased region" description="Basic residues" evidence="1">
    <location>
        <begin position="18"/>
        <end position="28"/>
    </location>
</feature>
<dbReference type="GO" id="GO:0005525">
    <property type="term" value="F:GTP binding"/>
    <property type="evidence" value="ECO:0007669"/>
    <property type="project" value="InterPro"/>
</dbReference>
<dbReference type="AlphaFoldDB" id="A0A7R9G8J4"/>
<dbReference type="SUPFAM" id="SSF50447">
    <property type="entry name" value="Translation proteins"/>
    <property type="match status" value="1"/>
</dbReference>
<dbReference type="GO" id="GO:0003746">
    <property type="term" value="F:translation elongation factor activity"/>
    <property type="evidence" value="ECO:0007669"/>
    <property type="project" value="TreeGrafter"/>
</dbReference>
<evidence type="ECO:0000313" key="3">
    <source>
        <dbReference type="EMBL" id="CAD7273093.1"/>
    </source>
</evidence>
<name>A0A7R9G8J4_9CRUS</name>
<dbReference type="InterPro" id="IPR027417">
    <property type="entry name" value="P-loop_NTPase"/>
</dbReference>
<dbReference type="InterPro" id="IPR009000">
    <property type="entry name" value="Transl_B-barrel_sf"/>
</dbReference>
<evidence type="ECO:0000313" key="4">
    <source>
        <dbReference type="Proteomes" id="UP000678499"/>
    </source>
</evidence>
<dbReference type="EMBL" id="CAJPEX010000094">
    <property type="protein sequence ID" value="CAG0913245.1"/>
    <property type="molecule type" value="Genomic_DNA"/>
</dbReference>
<dbReference type="PROSITE" id="PS51722">
    <property type="entry name" value="G_TR_2"/>
    <property type="match status" value="1"/>
</dbReference>
<dbReference type="InterPro" id="IPR035531">
    <property type="entry name" value="GTPBP1-like"/>
</dbReference>
<feature type="compositionally biased region" description="Basic and acidic residues" evidence="1">
    <location>
        <begin position="1"/>
        <end position="17"/>
    </location>
</feature>
<feature type="region of interest" description="Disordered" evidence="1">
    <location>
        <begin position="1"/>
        <end position="31"/>
    </location>
</feature>
<dbReference type="SUPFAM" id="SSF52540">
    <property type="entry name" value="P-loop containing nucleoside triphosphate hydrolases"/>
    <property type="match status" value="1"/>
</dbReference>
<evidence type="ECO:0000259" key="2">
    <source>
        <dbReference type="PROSITE" id="PS51722"/>
    </source>
</evidence>
<dbReference type="InterPro" id="IPR050055">
    <property type="entry name" value="EF-Tu_GTPase"/>
</dbReference>
<dbReference type="CDD" id="cd04165">
    <property type="entry name" value="GTPBP1_like"/>
    <property type="match status" value="1"/>
</dbReference>
<keyword evidence="4" id="KW-1185">Reference proteome</keyword>
<dbReference type="Pfam" id="PF00009">
    <property type="entry name" value="GTP_EFTU"/>
    <property type="match status" value="1"/>
</dbReference>
<evidence type="ECO:0000256" key="1">
    <source>
        <dbReference type="SAM" id="MobiDB-lite"/>
    </source>
</evidence>
<dbReference type="OrthoDB" id="248233at2759"/>
<dbReference type="Gene3D" id="2.40.30.10">
    <property type="entry name" value="Translation factors"/>
    <property type="match status" value="1"/>
</dbReference>
<dbReference type="Proteomes" id="UP000678499">
    <property type="component" value="Unassembled WGS sequence"/>
</dbReference>
<dbReference type="InterPro" id="IPR000795">
    <property type="entry name" value="T_Tr_GTP-bd_dom"/>
</dbReference>